<dbReference type="Proteomes" id="UP000028715">
    <property type="component" value="Unassembled WGS sequence"/>
</dbReference>
<dbReference type="InterPro" id="IPR023809">
    <property type="entry name" value="Thiopep_bacteriocin_synth_dom"/>
</dbReference>
<comment type="caution">
    <text evidence="2">The sequence shown here is derived from an EMBL/GenBank/DDBJ whole genome shotgun (WGS) entry which is preliminary data.</text>
</comment>
<protein>
    <recommendedName>
        <fullName evidence="1">Thiopeptide-type bacteriocin biosynthesis domain-containing protein</fullName>
    </recommendedName>
</protein>
<dbReference type="Pfam" id="PF14028">
    <property type="entry name" value="Lant_dehydr_C"/>
    <property type="match status" value="1"/>
</dbReference>
<keyword evidence="3" id="KW-1185">Reference proteome</keyword>
<dbReference type="OrthoDB" id="1273722at2"/>
<dbReference type="NCBIfam" id="TIGR03891">
    <property type="entry name" value="thiopep_ocin"/>
    <property type="match status" value="1"/>
</dbReference>
<dbReference type="EMBL" id="JPRL01000001">
    <property type="protein sequence ID" value="KFF06331.1"/>
    <property type="molecule type" value="Genomic_DNA"/>
</dbReference>
<sequence length="290" mass="35627">MQRNFCLGSEWLYYKIYTGVKTTDLILLEKLYPIIFHLKKRKIIQKWFFIRYKDTDTHFRIRFLLENKKDLSKVIHMLYPILNDLLQENLAWKIQTDTYKREMERYGKATMEDSEFLFWKDSEMMIKYLSLKKTFQKKEMALLFSFCSIDSLLNSFSLSPHDKFVLMQALQHSFKEEFEADKILKKELDKKYRELSNELKYYLKGENRNNIPDFYELIEEKQNQTTKKISELKNTIQIDLFDFLASHIHMMINRQYNSKQRMYELIIYDHLHRYYKTLNYEKTNFLKLIK</sequence>
<name>A0A085ZPG7_9FLAO</name>
<dbReference type="AlphaFoldDB" id="A0A085ZPG7"/>
<reference evidence="2 3" key="1">
    <citation type="submission" date="2014-07" db="EMBL/GenBank/DDBJ databases">
        <title>Genome of Flavobacterium reichenbachii LMG 25512.</title>
        <authorList>
            <person name="Stropko S.J."/>
            <person name="Pipes S.E."/>
            <person name="Newman J.D."/>
        </authorList>
    </citation>
    <scope>NUCLEOTIDE SEQUENCE [LARGE SCALE GENOMIC DNA]</scope>
    <source>
        <strain evidence="2 3">LMG 25512</strain>
    </source>
</reference>
<proteinExistence type="predicted"/>
<dbReference type="STRING" id="362418.IW19_12720"/>
<feature type="domain" description="Thiopeptide-type bacteriocin biosynthesis" evidence="1">
    <location>
        <begin position="11"/>
        <end position="275"/>
    </location>
</feature>
<dbReference type="RefSeq" id="WP_035684559.1">
    <property type="nucleotide sequence ID" value="NZ_JPRL01000001.1"/>
</dbReference>
<evidence type="ECO:0000313" key="3">
    <source>
        <dbReference type="Proteomes" id="UP000028715"/>
    </source>
</evidence>
<evidence type="ECO:0000259" key="1">
    <source>
        <dbReference type="Pfam" id="PF14028"/>
    </source>
</evidence>
<dbReference type="eggNOG" id="ENOG5030HIR">
    <property type="taxonomic scope" value="Bacteria"/>
</dbReference>
<accession>A0A085ZPG7</accession>
<evidence type="ECO:0000313" key="2">
    <source>
        <dbReference type="EMBL" id="KFF06331.1"/>
    </source>
</evidence>
<gene>
    <name evidence="2" type="ORF">IW19_12720</name>
</gene>
<organism evidence="2 3">
    <name type="scientific">Flavobacterium reichenbachii</name>
    <dbReference type="NCBI Taxonomy" id="362418"/>
    <lineage>
        <taxon>Bacteria</taxon>
        <taxon>Pseudomonadati</taxon>
        <taxon>Bacteroidota</taxon>
        <taxon>Flavobacteriia</taxon>
        <taxon>Flavobacteriales</taxon>
        <taxon>Flavobacteriaceae</taxon>
        <taxon>Flavobacterium</taxon>
    </lineage>
</organism>